<evidence type="ECO:0000313" key="3">
    <source>
        <dbReference type="EMBL" id="PIR06260.1"/>
    </source>
</evidence>
<dbReference type="InterPro" id="IPR036388">
    <property type="entry name" value="WH-like_DNA-bd_sf"/>
</dbReference>
<sequence>MDSILDQVLTSKHMSKMADFNPYQTLLDILEALTEREQEIIKMRHGLSDYEKKTLEDIGQKYKITRERVRQIENSSLKKIVSNFDQNYLKQVEEITNAILGEHGGMMSEGSLTKELLTMPGDSEPNRSAIRFILNELLKHRFHFIKESRETNSFWKTPEASLDFFDKTIKEVCLLITQHSEPLPLDKLMARIQQSNFYVNEENLTDKVVVNFIDITKKIETNPYDEWGLVEWPSITPRRMNDKIYLVLQKNKKPMHFTEIADMINQANFDDRQAYPATIHNELILDDKYVLIGRGIYALKDWGYKPGVVSDVIVDILKESTRHLSKKEIVEEVLKKRLIKKTTIALALMDKNIFTKDDNGNYSLKSA</sequence>
<accession>A0A2H0NBI3</accession>
<dbReference type="InterPro" id="IPR038087">
    <property type="entry name" value="RNAP_delta_N_dom_sf"/>
</dbReference>
<dbReference type="PROSITE" id="PS51913">
    <property type="entry name" value="HTH_HARE"/>
    <property type="match status" value="1"/>
</dbReference>
<dbReference type="GO" id="GO:0006352">
    <property type="term" value="P:DNA-templated transcription initiation"/>
    <property type="evidence" value="ECO:0007669"/>
    <property type="project" value="InterPro"/>
</dbReference>
<dbReference type="SUPFAM" id="SSF88659">
    <property type="entry name" value="Sigma3 and sigma4 domains of RNA polymerase sigma factors"/>
    <property type="match status" value="1"/>
</dbReference>
<reference evidence="3 4" key="1">
    <citation type="submission" date="2017-09" db="EMBL/GenBank/DDBJ databases">
        <title>Depth-based differentiation of microbial function through sediment-hosted aquifers and enrichment of novel symbionts in the deep terrestrial subsurface.</title>
        <authorList>
            <person name="Probst A.J."/>
            <person name="Ladd B."/>
            <person name="Jarett J.K."/>
            <person name="Geller-Mcgrath D.E."/>
            <person name="Sieber C.M."/>
            <person name="Emerson J.B."/>
            <person name="Anantharaman K."/>
            <person name="Thomas B.C."/>
            <person name="Malmstrom R."/>
            <person name="Stieglmeier M."/>
            <person name="Klingl A."/>
            <person name="Woyke T."/>
            <person name="Ryan C.M."/>
            <person name="Banfield J.F."/>
        </authorList>
    </citation>
    <scope>NUCLEOTIDE SEQUENCE [LARGE SCALE GENOMIC DNA]</scope>
    <source>
        <strain evidence="3">CG11_big_fil_rev_8_21_14_0_20_36_20</strain>
    </source>
</reference>
<dbReference type="PROSITE" id="PS00716">
    <property type="entry name" value="SIGMA70_2"/>
    <property type="match status" value="1"/>
</dbReference>
<dbReference type="InterPro" id="IPR000943">
    <property type="entry name" value="RNA_pol_sigma70"/>
</dbReference>
<dbReference type="AlphaFoldDB" id="A0A2H0NBI3"/>
<organism evidence="3 4">
    <name type="scientific">Candidatus Komeilibacteria bacterium CG11_big_fil_rev_8_21_14_0_20_36_20</name>
    <dbReference type="NCBI Taxonomy" id="1974477"/>
    <lineage>
        <taxon>Bacteria</taxon>
        <taxon>Candidatus Komeiliibacteriota</taxon>
    </lineage>
</organism>
<dbReference type="InterPro" id="IPR050239">
    <property type="entry name" value="Sigma-70_RNA_pol_init_factors"/>
</dbReference>
<evidence type="ECO:0000313" key="4">
    <source>
        <dbReference type="Proteomes" id="UP000230564"/>
    </source>
</evidence>
<dbReference type="Gene3D" id="1.10.10.10">
    <property type="entry name" value="Winged helix-like DNA-binding domain superfamily/Winged helix DNA-binding domain"/>
    <property type="match status" value="1"/>
</dbReference>
<dbReference type="EMBL" id="PCWQ01000015">
    <property type="protein sequence ID" value="PIR06260.1"/>
    <property type="molecule type" value="Genomic_DNA"/>
</dbReference>
<proteinExistence type="predicted"/>
<gene>
    <name evidence="3" type="ORF">COV55_04455</name>
</gene>
<dbReference type="Pfam" id="PF04545">
    <property type="entry name" value="Sigma70_r4"/>
    <property type="match status" value="1"/>
</dbReference>
<dbReference type="PRINTS" id="PR00046">
    <property type="entry name" value="SIGMA70FCT"/>
</dbReference>
<protein>
    <recommendedName>
        <fullName evidence="2">HTH HARE-type domain-containing protein</fullName>
    </recommendedName>
</protein>
<keyword evidence="1" id="KW-0804">Transcription</keyword>
<dbReference type="PANTHER" id="PTHR30603">
    <property type="entry name" value="RNA POLYMERASE SIGMA FACTOR RPO"/>
    <property type="match status" value="1"/>
</dbReference>
<dbReference type="InterPro" id="IPR013324">
    <property type="entry name" value="RNA_pol_sigma_r3/r4-like"/>
</dbReference>
<dbReference type="CDD" id="cd06171">
    <property type="entry name" value="Sigma70_r4"/>
    <property type="match status" value="1"/>
</dbReference>
<dbReference type="Proteomes" id="UP000230564">
    <property type="component" value="Unassembled WGS sequence"/>
</dbReference>
<feature type="domain" description="HTH HARE-type" evidence="2">
    <location>
        <begin position="238"/>
        <end position="302"/>
    </location>
</feature>
<dbReference type="PANTHER" id="PTHR30603:SF60">
    <property type="entry name" value="RNA POLYMERASE SIGMA FACTOR RPOD"/>
    <property type="match status" value="1"/>
</dbReference>
<dbReference type="InterPro" id="IPR007630">
    <property type="entry name" value="RNA_pol_sigma70_r4"/>
</dbReference>
<name>A0A2H0NBI3_9BACT</name>
<evidence type="ECO:0000259" key="2">
    <source>
        <dbReference type="PROSITE" id="PS51913"/>
    </source>
</evidence>
<dbReference type="Gene3D" id="1.10.10.1250">
    <property type="entry name" value="RNA polymerase, subunit delta, N-terminal domain"/>
    <property type="match status" value="1"/>
</dbReference>
<comment type="caution">
    <text evidence="3">The sequence shown here is derived from an EMBL/GenBank/DDBJ whole genome shotgun (WGS) entry which is preliminary data.</text>
</comment>
<dbReference type="InterPro" id="IPR007759">
    <property type="entry name" value="Asxl_HARE-HTH"/>
</dbReference>
<evidence type="ECO:0000256" key="1">
    <source>
        <dbReference type="ARBA" id="ARBA00023163"/>
    </source>
</evidence>
<dbReference type="GO" id="GO:0003700">
    <property type="term" value="F:DNA-binding transcription factor activity"/>
    <property type="evidence" value="ECO:0007669"/>
    <property type="project" value="InterPro"/>
</dbReference>